<gene>
    <name evidence="2" type="ORF">DPMN_156820</name>
</gene>
<evidence type="ECO:0000313" key="2">
    <source>
        <dbReference type="EMBL" id="KAH3803118.1"/>
    </source>
</evidence>
<proteinExistence type="predicted"/>
<evidence type="ECO:0000313" key="3">
    <source>
        <dbReference type="Proteomes" id="UP000828390"/>
    </source>
</evidence>
<sequence length="155" mass="17705">MNRRAAGDLKESVEHILARYRNERRDLFDRLQEPEKREATTKHLVEPSMSSKVKASQHLTDADVALPAVSTAGDATPKEKKQPGLAERVLKILTHDPEKEDSDTSHEKGMAKKVYEMELKSDPREATGTRRTEELRRSERPGCHHEDLLEHEMAE</sequence>
<reference evidence="2" key="2">
    <citation type="submission" date="2020-11" db="EMBL/GenBank/DDBJ databases">
        <authorList>
            <person name="McCartney M.A."/>
            <person name="Auch B."/>
            <person name="Kono T."/>
            <person name="Mallez S."/>
            <person name="Becker A."/>
            <person name="Gohl D.M."/>
            <person name="Silverstein K.A.T."/>
            <person name="Koren S."/>
            <person name="Bechman K.B."/>
            <person name="Herman A."/>
            <person name="Abrahante J.E."/>
            <person name="Garbe J."/>
        </authorList>
    </citation>
    <scope>NUCLEOTIDE SEQUENCE</scope>
    <source>
        <strain evidence="2">Duluth1</strain>
        <tissue evidence="2">Whole animal</tissue>
    </source>
</reference>
<feature type="region of interest" description="Disordered" evidence="1">
    <location>
        <begin position="30"/>
        <end position="155"/>
    </location>
</feature>
<feature type="compositionally biased region" description="Basic and acidic residues" evidence="1">
    <location>
        <begin position="76"/>
        <end position="155"/>
    </location>
</feature>
<name>A0A9D4JC65_DREPO</name>
<keyword evidence="3" id="KW-1185">Reference proteome</keyword>
<evidence type="ECO:0000256" key="1">
    <source>
        <dbReference type="SAM" id="MobiDB-lite"/>
    </source>
</evidence>
<accession>A0A9D4JC65</accession>
<organism evidence="2 3">
    <name type="scientific">Dreissena polymorpha</name>
    <name type="common">Zebra mussel</name>
    <name type="synonym">Mytilus polymorpha</name>
    <dbReference type="NCBI Taxonomy" id="45954"/>
    <lineage>
        <taxon>Eukaryota</taxon>
        <taxon>Metazoa</taxon>
        <taxon>Spiralia</taxon>
        <taxon>Lophotrochozoa</taxon>
        <taxon>Mollusca</taxon>
        <taxon>Bivalvia</taxon>
        <taxon>Autobranchia</taxon>
        <taxon>Heteroconchia</taxon>
        <taxon>Euheterodonta</taxon>
        <taxon>Imparidentia</taxon>
        <taxon>Neoheterodontei</taxon>
        <taxon>Myida</taxon>
        <taxon>Dreissenoidea</taxon>
        <taxon>Dreissenidae</taxon>
        <taxon>Dreissena</taxon>
    </lineage>
</organism>
<feature type="compositionally biased region" description="Basic and acidic residues" evidence="1">
    <location>
        <begin position="30"/>
        <end position="45"/>
    </location>
</feature>
<feature type="compositionally biased region" description="Polar residues" evidence="1">
    <location>
        <begin position="48"/>
        <end position="59"/>
    </location>
</feature>
<comment type="caution">
    <text evidence="2">The sequence shown here is derived from an EMBL/GenBank/DDBJ whole genome shotgun (WGS) entry which is preliminary data.</text>
</comment>
<dbReference type="EMBL" id="JAIWYP010000007">
    <property type="protein sequence ID" value="KAH3803118.1"/>
    <property type="molecule type" value="Genomic_DNA"/>
</dbReference>
<protein>
    <submittedName>
        <fullName evidence="2">Uncharacterized protein</fullName>
    </submittedName>
</protein>
<dbReference type="Proteomes" id="UP000828390">
    <property type="component" value="Unassembled WGS sequence"/>
</dbReference>
<dbReference type="AlphaFoldDB" id="A0A9D4JC65"/>
<reference evidence="2" key="1">
    <citation type="journal article" date="2019" name="bioRxiv">
        <title>The Genome of the Zebra Mussel, Dreissena polymorpha: A Resource for Invasive Species Research.</title>
        <authorList>
            <person name="McCartney M.A."/>
            <person name="Auch B."/>
            <person name="Kono T."/>
            <person name="Mallez S."/>
            <person name="Zhang Y."/>
            <person name="Obille A."/>
            <person name="Becker A."/>
            <person name="Abrahante J.E."/>
            <person name="Garbe J."/>
            <person name="Badalamenti J.P."/>
            <person name="Herman A."/>
            <person name="Mangelson H."/>
            <person name="Liachko I."/>
            <person name="Sullivan S."/>
            <person name="Sone E.D."/>
            <person name="Koren S."/>
            <person name="Silverstein K.A.T."/>
            <person name="Beckman K.B."/>
            <person name="Gohl D.M."/>
        </authorList>
    </citation>
    <scope>NUCLEOTIDE SEQUENCE</scope>
    <source>
        <strain evidence="2">Duluth1</strain>
        <tissue evidence="2">Whole animal</tissue>
    </source>
</reference>